<sequence>MYMKTALKNNFEKTLSALLFIVMCLYTCQTYAQMVNMTPYDSPVPDSLRLAPDGRMTKEQAIYDLNALVYTVSEVHPNMYAVCNQGEFMSRVNAIEQEMPDTITRATLYKYVAPLLALLGDGHTHVFPPYNDILTKTVLRFPLQVDVDNQSGKITARYSLFGIPKGAEITEINGVSSAAIIANLLQYVSGERRFFRLMKLKDYFSALFQLCYYADKYTIKYVWKNNIKETILKGATFDEIRAERKKVEKATGKLLQTKKQEQKHFEYQLLEGGRVALMSFNDCTDPSGMTVFLDSMITEINAKKVQNLIIDVRKNDGGDSRIGDLIFERISKVPFQQFGKAFMRITPTTQRLLKNAYGNESLSPTGLYLENEDSLNVPLNDKTRCYNGKVWLLTSNYTFSSAASFSWTFKYFNMGKVVGEETGGMNVCFGDVLEYRLPISQLYCYMSYKRFWQYGADETDIHGTIPDIAVSADKALETTLQLIRNEK</sequence>
<dbReference type="STRING" id="28131.BWX40_11620"/>
<reference evidence="2 3" key="1">
    <citation type="journal article" date="2016" name="DNA Res.">
        <title>The complete genome sequencing of Prevotella intermedia strain OMA14 and a subsequent fine-scale, intra-species genomic comparison reveal an unusual amplification of conjugative and mobile transposons and identify a novel Prevotella-lineage-specific repeat.</title>
        <authorList>
            <person name="Naito M."/>
            <person name="Ogura Y."/>
            <person name="Itoh T."/>
            <person name="Shoji M."/>
            <person name="Okamoto M."/>
            <person name="Hayashi T."/>
            <person name="Nakayama K."/>
        </authorList>
    </citation>
    <scope>NUCLEOTIDE SEQUENCE [LARGE SCALE GENOMIC DNA]</scope>
    <source>
        <strain evidence="2 3">OMA14</strain>
    </source>
</reference>
<organism evidence="2 3">
    <name type="scientific">Prevotella intermedia</name>
    <dbReference type="NCBI Taxonomy" id="28131"/>
    <lineage>
        <taxon>Bacteria</taxon>
        <taxon>Pseudomonadati</taxon>
        <taxon>Bacteroidota</taxon>
        <taxon>Bacteroidia</taxon>
        <taxon>Bacteroidales</taxon>
        <taxon>Prevotellaceae</taxon>
        <taxon>Prevotella</taxon>
    </lineage>
</organism>
<protein>
    <submittedName>
        <fullName evidence="2">Putative peptidase S41</fullName>
    </submittedName>
</protein>
<dbReference type="GO" id="GO:0008236">
    <property type="term" value="F:serine-type peptidase activity"/>
    <property type="evidence" value="ECO:0007669"/>
    <property type="project" value="InterPro"/>
</dbReference>
<dbReference type="AlphaFoldDB" id="A0A0S3UP38"/>
<evidence type="ECO:0000313" key="3">
    <source>
        <dbReference type="Proteomes" id="UP000217431"/>
    </source>
</evidence>
<dbReference type="GO" id="GO:0006508">
    <property type="term" value="P:proteolysis"/>
    <property type="evidence" value="ECO:0007669"/>
    <property type="project" value="InterPro"/>
</dbReference>
<dbReference type="InterPro" id="IPR005151">
    <property type="entry name" value="Tail-specific_protease"/>
</dbReference>
<dbReference type="SUPFAM" id="SSF52096">
    <property type="entry name" value="ClpP/crotonase"/>
    <property type="match status" value="1"/>
</dbReference>
<dbReference type="Proteomes" id="UP000217431">
    <property type="component" value="Chromosome II"/>
</dbReference>
<gene>
    <name evidence="2" type="ORF">PIOMA14_II_0734</name>
</gene>
<dbReference type="Pfam" id="PF03572">
    <property type="entry name" value="Peptidase_S41"/>
    <property type="match status" value="1"/>
</dbReference>
<name>A0A0S3UP38_PREIN</name>
<feature type="domain" description="Tail specific protease" evidence="1">
    <location>
        <begin position="276"/>
        <end position="469"/>
    </location>
</feature>
<accession>A0A0S3UP38</accession>
<evidence type="ECO:0000259" key="1">
    <source>
        <dbReference type="Pfam" id="PF03572"/>
    </source>
</evidence>
<proteinExistence type="predicted"/>
<evidence type="ECO:0000313" key="2">
    <source>
        <dbReference type="EMBL" id="BAU19238.1"/>
    </source>
</evidence>
<dbReference type="InterPro" id="IPR029045">
    <property type="entry name" value="ClpP/crotonase-like_dom_sf"/>
</dbReference>
<dbReference type="EMBL" id="AP014598">
    <property type="protein sequence ID" value="BAU19238.1"/>
    <property type="molecule type" value="Genomic_DNA"/>
</dbReference>
<dbReference type="Gene3D" id="3.90.226.10">
    <property type="entry name" value="2-enoyl-CoA Hydratase, Chain A, domain 1"/>
    <property type="match status" value="1"/>
</dbReference>